<feature type="non-terminal residue" evidence="2">
    <location>
        <position position="287"/>
    </location>
</feature>
<feature type="region of interest" description="Disordered" evidence="1">
    <location>
        <begin position="223"/>
        <end position="287"/>
    </location>
</feature>
<dbReference type="EMBL" id="GECU01002108">
    <property type="protein sequence ID" value="JAT05599.1"/>
    <property type="molecule type" value="Transcribed_RNA"/>
</dbReference>
<reference evidence="2" key="1">
    <citation type="submission" date="2015-11" db="EMBL/GenBank/DDBJ databases">
        <title>De novo transcriptome assembly of four potential Pierce s Disease insect vectors from Arizona vineyards.</title>
        <authorList>
            <person name="Tassone E.E."/>
        </authorList>
    </citation>
    <scope>NUCLEOTIDE SEQUENCE</scope>
</reference>
<evidence type="ECO:0000256" key="1">
    <source>
        <dbReference type="SAM" id="MobiDB-lite"/>
    </source>
</evidence>
<feature type="compositionally biased region" description="Basic residues" evidence="1">
    <location>
        <begin position="277"/>
        <end position="287"/>
    </location>
</feature>
<name>A0A1B6K2E1_9HEMI</name>
<sequence length="287" mass="32264">MLKSRPAGKPARLAGSGRKLIRTFTDTAPLNNECIQASKEICLGLAVFRATFGCDDDKRESVFHGFSPYEIRLATDKSQIRTNQVEREHRARGVLFTPYTPGKCPLLPVSSLMTSSRSCLSDVQTYGKIKSEETELDILPLVDQSIHKRNKVNCFVKSTTKISEKNRTVNPEFNSRSIARKFVLPVRSAHSSRVIKPNKRFRDTDVAASSEISDYRTKRIKLETSSDHSTNSWMGKRTEESSQTNSDTESNDTQDYWSSSMSTTSSSAKDEDYCTKTKGKVILRKAK</sequence>
<gene>
    <name evidence="2" type="ORF">g.3064</name>
</gene>
<protein>
    <submittedName>
        <fullName evidence="2">Uncharacterized protein</fullName>
    </submittedName>
</protein>
<feature type="compositionally biased region" description="Polar residues" evidence="1">
    <location>
        <begin position="241"/>
        <end position="257"/>
    </location>
</feature>
<dbReference type="AlphaFoldDB" id="A0A1B6K2E1"/>
<accession>A0A1B6K2E1</accession>
<evidence type="ECO:0000313" key="2">
    <source>
        <dbReference type="EMBL" id="JAT05599.1"/>
    </source>
</evidence>
<organism evidence="2">
    <name type="scientific">Homalodisca liturata</name>
    <dbReference type="NCBI Taxonomy" id="320908"/>
    <lineage>
        <taxon>Eukaryota</taxon>
        <taxon>Metazoa</taxon>
        <taxon>Ecdysozoa</taxon>
        <taxon>Arthropoda</taxon>
        <taxon>Hexapoda</taxon>
        <taxon>Insecta</taxon>
        <taxon>Pterygota</taxon>
        <taxon>Neoptera</taxon>
        <taxon>Paraneoptera</taxon>
        <taxon>Hemiptera</taxon>
        <taxon>Auchenorrhyncha</taxon>
        <taxon>Membracoidea</taxon>
        <taxon>Cicadellidae</taxon>
        <taxon>Cicadellinae</taxon>
        <taxon>Proconiini</taxon>
        <taxon>Homalodisca</taxon>
    </lineage>
</organism>
<proteinExistence type="predicted"/>
<feature type="compositionally biased region" description="Low complexity" evidence="1">
    <location>
        <begin position="258"/>
        <end position="267"/>
    </location>
</feature>